<proteinExistence type="predicted"/>
<reference evidence="2" key="1">
    <citation type="journal article" date="2021" name="Microorganisms">
        <title>The Ever-Expanding Pseudomonas Genus: Description of 43 New Species and Partition of the Pseudomonas putida Group.</title>
        <authorList>
            <person name="Girard L."/>
            <person name="Lood C."/>
            <person name="Hofte M."/>
            <person name="Vandamme P."/>
            <person name="Rokni-Zadeh H."/>
            <person name="van Noort V."/>
            <person name="Lavigne R."/>
            <person name="De Mot R."/>
        </authorList>
    </citation>
    <scope>NUCLEOTIDE SEQUENCE</scope>
    <source>
        <strain evidence="2">SWRI132</strain>
    </source>
</reference>
<protein>
    <submittedName>
        <fullName evidence="2">Uncharacterized protein</fullName>
    </submittedName>
</protein>
<evidence type="ECO:0000313" key="3">
    <source>
        <dbReference type="Proteomes" id="UP000886848"/>
    </source>
</evidence>
<dbReference type="EMBL" id="CP077079">
    <property type="protein sequence ID" value="QXH65161.1"/>
    <property type="molecule type" value="Genomic_DNA"/>
</dbReference>
<accession>A0ABX8NUK9</accession>
<name>A0ABX8NUK9_9PSED</name>
<evidence type="ECO:0000256" key="1">
    <source>
        <dbReference type="SAM" id="MobiDB-lite"/>
    </source>
</evidence>
<dbReference type="RefSeq" id="WP_217855089.1">
    <property type="nucleotide sequence ID" value="NZ_CP077079.1"/>
</dbReference>
<gene>
    <name evidence="2" type="ORF">KSS96_16165</name>
</gene>
<feature type="region of interest" description="Disordered" evidence="1">
    <location>
        <begin position="331"/>
        <end position="369"/>
    </location>
</feature>
<organism evidence="2 3">
    <name type="scientific">Pseudomonas asgharzadehiana</name>
    <dbReference type="NCBI Taxonomy" id="2842349"/>
    <lineage>
        <taxon>Bacteria</taxon>
        <taxon>Pseudomonadati</taxon>
        <taxon>Pseudomonadota</taxon>
        <taxon>Gammaproteobacteria</taxon>
        <taxon>Pseudomonadales</taxon>
        <taxon>Pseudomonadaceae</taxon>
        <taxon>Pseudomonas</taxon>
    </lineage>
</organism>
<keyword evidence="3" id="KW-1185">Reference proteome</keyword>
<sequence length="369" mass="41661">MASLRRELQQPFPQARPDKMPVSLEQWLKPRQPATITPAELDLTAPERTQLHIFENHEVALNDLEHSTLSHIYRDKSGAQNVVPLAGKVYAVKKAGEHWRLSKGKQHGPYLLRNAQGQWTLDLDTHHPRYGKILSRYMGQVSTWLDERDAINVEAVGMRAITAMSSWKAQCINEALNVATYYAVTAKRHLENFATLRGPDSRLGRFFSELFGVIALTPEQVQRVERRVDEVLDELINHTLSGLTQCVLSAAPLAKPNRTPLRSSCSRMQSIKSTCWTVFSPPPIDIYQNCLKKRVVALYPGEHAVQNVGLVHSGMGGFRLRQFNLNAEKNSADDHRCQDPGGCPRDLHEQQRQAHRHPPGQCRFGGLHD</sequence>
<evidence type="ECO:0000313" key="2">
    <source>
        <dbReference type="EMBL" id="QXH65161.1"/>
    </source>
</evidence>
<dbReference type="Proteomes" id="UP000886848">
    <property type="component" value="Chromosome"/>
</dbReference>